<reference evidence="7" key="1">
    <citation type="journal article" date="2019" name="Int. J. Syst. Evol. Microbiol.">
        <title>The Global Catalogue of Microorganisms (GCM) 10K type strain sequencing project: providing services to taxonomists for standard genome sequencing and annotation.</title>
        <authorList>
            <consortium name="The Broad Institute Genomics Platform"/>
            <consortium name="The Broad Institute Genome Sequencing Center for Infectious Disease"/>
            <person name="Wu L."/>
            <person name="Ma J."/>
        </authorList>
    </citation>
    <scope>NUCLEOTIDE SEQUENCE [LARGE SCALE GENOMIC DNA]</scope>
    <source>
        <strain evidence="7">JCM 15608</strain>
    </source>
</reference>
<evidence type="ECO:0000256" key="3">
    <source>
        <dbReference type="ARBA" id="ARBA00022989"/>
    </source>
</evidence>
<keyword evidence="4 5" id="KW-0472">Membrane</keyword>
<dbReference type="HAMAP" id="MF_01361">
    <property type="entry name" value="UPF0391"/>
    <property type="match status" value="1"/>
</dbReference>
<accession>A0ABP3WJL3</accession>
<evidence type="ECO:0000313" key="6">
    <source>
        <dbReference type="EMBL" id="GAA0817428.1"/>
    </source>
</evidence>
<dbReference type="Pfam" id="PF07043">
    <property type="entry name" value="DUF1328"/>
    <property type="match status" value="1"/>
</dbReference>
<evidence type="ECO:0000313" key="7">
    <source>
        <dbReference type="Proteomes" id="UP001500021"/>
    </source>
</evidence>
<dbReference type="NCBIfam" id="NF010229">
    <property type="entry name" value="PRK13682.1-4"/>
    <property type="match status" value="1"/>
</dbReference>
<protein>
    <recommendedName>
        <fullName evidence="5">UPF0391 membrane protein GCM10009111_18630</fullName>
    </recommendedName>
</protein>
<name>A0ABP3WJL3_9GAMM</name>
<evidence type="ECO:0000256" key="4">
    <source>
        <dbReference type="ARBA" id="ARBA00023136"/>
    </source>
</evidence>
<keyword evidence="3 5" id="KW-1133">Transmembrane helix</keyword>
<dbReference type="NCBIfam" id="NF010226">
    <property type="entry name" value="PRK13682.1-1"/>
    <property type="match status" value="1"/>
</dbReference>
<organism evidence="6 7">
    <name type="scientific">Colwellia asteriadis</name>
    <dbReference type="NCBI Taxonomy" id="517723"/>
    <lineage>
        <taxon>Bacteria</taxon>
        <taxon>Pseudomonadati</taxon>
        <taxon>Pseudomonadota</taxon>
        <taxon>Gammaproteobacteria</taxon>
        <taxon>Alteromonadales</taxon>
        <taxon>Colwelliaceae</taxon>
        <taxon>Colwellia</taxon>
    </lineage>
</organism>
<evidence type="ECO:0000256" key="5">
    <source>
        <dbReference type="HAMAP-Rule" id="MF_01361"/>
    </source>
</evidence>
<evidence type="ECO:0000256" key="1">
    <source>
        <dbReference type="ARBA" id="ARBA00022475"/>
    </source>
</evidence>
<dbReference type="PIRSF" id="PIRSF036466">
    <property type="entry name" value="UCP036466"/>
    <property type="match status" value="1"/>
</dbReference>
<feature type="transmembrane region" description="Helical" evidence="5">
    <location>
        <begin position="31"/>
        <end position="51"/>
    </location>
</feature>
<evidence type="ECO:0000256" key="2">
    <source>
        <dbReference type="ARBA" id="ARBA00022692"/>
    </source>
</evidence>
<comment type="caution">
    <text evidence="6">The sequence shown here is derived from an EMBL/GenBank/DDBJ whole genome shotgun (WGS) entry which is preliminary data.</text>
</comment>
<dbReference type="Proteomes" id="UP001500021">
    <property type="component" value="Unassembled WGS sequence"/>
</dbReference>
<dbReference type="RefSeq" id="WP_215978911.1">
    <property type="nucleotide sequence ID" value="NZ_BAAAFA010000006.1"/>
</dbReference>
<proteinExistence type="inferred from homology"/>
<comment type="subcellular location">
    <subcellularLocation>
        <location evidence="5">Cell membrane</location>
        <topology evidence="5">Single-pass membrane protein</topology>
    </subcellularLocation>
</comment>
<keyword evidence="1 5" id="KW-1003">Cell membrane</keyword>
<gene>
    <name evidence="6" type="ORF">GCM10009111_18630</name>
</gene>
<dbReference type="InterPro" id="IPR009760">
    <property type="entry name" value="DUF1328"/>
</dbReference>
<sequence>MLRWALIFFLFALVAAALGFGGIAGAATGVAKFLFWIFVVLLVLSFVIPAIKTPKS</sequence>
<keyword evidence="2 5" id="KW-0812">Transmembrane</keyword>
<keyword evidence="7" id="KW-1185">Reference proteome</keyword>
<dbReference type="EMBL" id="BAAAFA010000006">
    <property type="protein sequence ID" value="GAA0817428.1"/>
    <property type="molecule type" value="Genomic_DNA"/>
</dbReference>
<comment type="similarity">
    <text evidence="5">Belongs to the UPF0391 family.</text>
</comment>